<dbReference type="PANTHER" id="PTHR10963">
    <property type="entry name" value="GLYCOSYL HYDROLASE-RELATED"/>
    <property type="match status" value="1"/>
</dbReference>
<evidence type="ECO:0000256" key="1">
    <source>
        <dbReference type="ARBA" id="ARBA00006865"/>
    </source>
</evidence>
<sequence>MRLVFDEEFNSGSLDRSRWNVEGPTFWVNNEQQAYIDSSKTIAFGTPDGADGGALILRPQYEPGYTTPLGRKADFVSGRINTSGKFALTYGKITARIRMPADAGVWPAFWMLGYGQWPDCGELDIMEYVGEPKWTSAAMHGPGYFGDTPLVKRQTFPQGVDVTQWHEYSLERTPDTVIFSVDGREFYRVTKAMVEKYGPWRFDRPEYVILNFAVGGVYPHKVNGIEKPYFGLPQSTVDRIKAGKIAMEVDWVRAWERN</sequence>
<organism evidence="3 4">
    <name type="scientific">Qipengyuania algicida</name>
    <dbReference type="NCBI Taxonomy" id="1836209"/>
    <lineage>
        <taxon>Bacteria</taxon>
        <taxon>Pseudomonadati</taxon>
        <taxon>Pseudomonadota</taxon>
        <taxon>Alphaproteobacteria</taxon>
        <taxon>Sphingomonadales</taxon>
        <taxon>Erythrobacteraceae</taxon>
        <taxon>Qipengyuania</taxon>
    </lineage>
</organism>
<dbReference type="PANTHER" id="PTHR10963:SF60">
    <property type="entry name" value="GRAM-NEGATIVE BACTERIA-BINDING PROTEIN 1-RELATED"/>
    <property type="match status" value="1"/>
</dbReference>
<dbReference type="InterPro" id="IPR000757">
    <property type="entry name" value="Beta-glucanase-like"/>
</dbReference>
<dbReference type="Proteomes" id="UP000439780">
    <property type="component" value="Unassembled WGS sequence"/>
</dbReference>
<name>A0A845AJ15_9SPHN</name>
<feature type="domain" description="GH16" evidence="2">
    <location>
        <begin position="1"/>
        <end position="258"/>
    </location>
</feature>
<dbReference type="GO" id="GO:0005975">
    <property type="term" value="P:carbohydrate metabolic process"/>
    <property type="evidence" value="ECO:0007669"/>
    <property type="project" value="InterPro"/>
</dbReference>
<dbReference type="EMBL" id="WTYA01000007">
    <property type="protein sequence ID" value="MXP29163.1"/>
    <property type="molecule type" value="Genomic_DNA"/>
</dbReference>
<keyword evidence="4" id="KW-1185">Reference proteome</keyword>
<protein>
    <submittedName>
        <fullName evidence="3">Family 16 glycosylhydrolase</fullName>
    </submittedName>
</protein>
<evidence type="ECO:0000313" key="3">
    <source>
        <dbReference type="EMBL" id="MXP29163.1"/>
    </source>
</evidence>
<dbReference type="InterPro" id="IPR050546">
    <property type="entry name" value="Glycosyl_Hydrlase_16"/>
</dbReference>
<dbReference type="Gene3D" id="2.60.120.200">
    <property type="match status" value="1"/>
</dbReference>
<comment type="similarity">
    <text evidence="1">Belongs to the glycosyl hydrolase 16 family.</text>
</comment>
<dbReference type="PROSITE" id="PS51762">
    <property type="entry name" value="GH16_2"/>
    <property type="match status" value="1"/>
</dbReference>
<gene>
    <name evidence="3" type="ORF">GRI58_10055</name>
</gene>
<dbReference type="InterPro" id="IPR013320">
    <property type="entry name" value="ConA-like_dom_sf"/>
</dbReference>
<comment type="caution">
    <text evidence="3">The sequence shown here is derived from an EMBL/GenBank/DDBJ whole genome shotgun (WGS) entry which is preliminary data.</text>
</comment>
<dbReference type="OrthoDB" id="9809583at2"/>
<keyword evidence="3" id="KW-0378">Hydrolase</keyword>
<dbReference type="Pfam" id="PF00722">
    <property type="entry name" value="Glyco_hydro_16"/>
    <property type="match status" value="1"/>
</dbReference>
<dbReference type="CDD" id="cd08023">
    <property type="entry name" value="GH16_laminarinase_like"/>
    <property type="match status" value="1"/>
</dbReference>
<evidence type="ECO:0000259" key="2">
    <source>
        <dbReference type="PROSITE" id="PS51762"/>
    </source>
</evidence>
<dbReference type="AlphaFoldDB" id="A0A845AJ15"/>
<dbReference type="SUPFAM" id="SSF49899">
    <property type="entry name" value="Concanavalin A-like lectins/glucanases"/>
    <property type="match status" value="1"/>
</dbReference>
<evidence type="ECO:0000313" key="4">
    <source>
        <dbReference type="Proteomes" id="UP000439780"/>
    </source>
</evidence>
<dbReference type="GO" id="GO:0004553">
    <property type="term" value="F:hydrolase activity, hydrolyzing O-glycosyl compounds"/>
    <property type="evidence" value="ECO:0007669"/>
    <property type="project" value="InterPro"/>
</dbReference>
<accession>A0A845AJ15</accession>
<reference evidence="3 4" key="1">
    <citation type="submission" date="2019-12" db="EMBL/GenBank/DDBJ databases">
        <title>Genomic-based taxomic classification of the family Erythrobacteraceae.</title>
        <authorList>
            <person name="Xu L."/>
        </authorList>
    </citation>
    <scope>NUCLEOTIDE SEQUENCE [LARGE SCALE GENOMIC DNA]</scope>
    <source>
        <strain evidence="3 4">KEMB 9005-328</strain>
    </source>
</reference>
<proteinExistence type="inferred from homology"/>